<protein>
    <recommendedName>
        <fullName evidence="5">Protein BatD</fullName>
    </recommendedName>
</protein>
<evidence type="ECO:0000313" key="4">
    <source>
        <dbReference type="Proteomes" id="UP001607151"/>
    </source>
</evidence>
<evidence type="ECO:0000256" key="2">
    <source>
        <dbReference type="SAM" id="SignalP"/>
    </source>
</evidence>
<dbReference type="RefSeq" id="WP_394608473.1">
    <property type="nucleotide sequence ID" value="NZ_JBIHSJ010000004.1"/>
</dbReference>
<dbReference type="PANTHER" id="PTHR40940:SF1">
    <property type="entry name" value="PROTEIN BATD"/>
    <property type="match status" value="1"/>
</dbReference>
<dbReference type="Proteomes" id="UP001607151">
    <property type="component" value="Unassembled WGS sequence"/>
</dbReference>
<dbReference type="InterPro" id="IPR025738">
    <property type="entry name" value="BatD"/>
</dbReference>
<accession>A0ABW7IYZ4</accession>
<keyword evidence="2" id="KW-0732">Signal</keyword>
<dbReference type="EMBL" id="JBIHSN010000003">
    <property type="protein sequence ID" value="MFH0266858.1"/>
    <property type="molecule type" value="Genomic_DNA"/>
</dbReference>
<evidence type="ECO:0008006" key="5">
    <source>
        <dbReference type="Google" id="ProtNLM"/>
    </source>
</evidence>
<keyword evidence="1" id="KW-0812">Transmembrane</keyword>
<feature type="signal peptide" evidence="2">
    <location>
        <begin position="1"/>
        <end position="18"/>
    </location>
</feature>
<name>A0ABW7IYZ4_9VIBR</name>
<sequence length="420" mass="47456">MKSLSVMLTLLLFQCLWAANSAIADEVSDMSAPKVMVKVDSWLGEAKQVESSKNYAVSEQVILHIDVSTPRWFLGPTTIGKIDIPNLIVKQKNQLATNYTQREGGVTWSHQRWEITLYPQSSGTFRLPQIPVSATIAGDEGQKVQKSASTSALSFKALLPDGQLTDKNKWFAASKVAVEQNWQTSHEQLKVGDAITRTLKIIADDSLSILLPKWLEEKSTSDYQAYSDPAKLVDKSVRGDYLSSREDKVVYVMQKGGEVTFPSFTITWWNTKNQALETIHIEGKSFQVKHTLSSFIQTYWLWLVSLVLGLMAIVIFVFGVIRYYRDRPLPLFIQFHRSVFNNNVKTARLLLYIKLKKVMQKDAFFQADELQSLTEGVADPKSGSKQIKSYWKRIKANNVSANSPLQPLKLKSTLDKIVNK</sequence>
<evidence type="ECO:0000313" key="3">
    <source>
        <dbReference type="EMBL" id="MFH0266858.1"/>
    </source>
</evidence>
<feature type="chain" id="PRO_5045616655" description="Protein BatD" evidence="2">
    <location>
        <begin position="19"/>
        <end position="420"/>
    </location>
</feature>
<dbReference type="PANTHER" id="PTHR40940">
    <property type="entry name" value="PROTEIN BATD-RELATED"/>
    <property type="match status" value="1"/>
</dbReference>
<keyword evidence="1" id="KW-1133">Transmembrane helix</keyword>
<proteinExistence type="predicted"/>
<organism evidence="3 4">
    <name type="scientific">Vibrio rumoiensis</name>
    <dbReference type="NCBI Taxonomy" id="76258"/>
    <lineage>
        <taxon>Bacteria</taxon>
        <taxon>Pseudomonadati</taxon>
        <taxon>Pseudomonadota</taxon>
        <taxon>Gammaproteobacteria</taxon>
        <taxon>Vibrionales</taxon>
        <taxon>Vibrionaceae</taxon>
        <taxon>Vibrio</taxon>
    </lineage>
</organism>
<feature type="transmembrane region" description="Helical" evidence="1">
    <location>
        <begin position="299"/>
        <end position="321"/>
    </location>
</feature>
<reference evidence="3 4" key="1">
    <citation type="submission" date="2024-10" db="EMBL/GenBank/DDBJ databases">
        <authorList>
            <person name="Yibar A."/>
            <person name="Saticioglu I.B."/>
            <person name="Duman M."/>
            <person name="Ajmi N."/>
            <person name="Gurler F."/>
            <person name="Ay H."/>
            <person name="Onuk E."/>
            <person name="Guler S."/>
            <person name="Romalde J.L."/>
        </authorList>
    </citation>
    <scope>NUCLEOTIDE SEQUENCE [LARGE SCALE GENOMIC DNA]</scope>
    <source>
        <strain evidence="3 4">14-MA-B</strain>
    </source>
</reference>
<gene>
    <name evidence="3" type="ORF">ACGRQ9_15530</name>
</gene>
<keyword evidence="4" id="KW-1185">Reference proteome</keyword>
<comment type="caution">
    <text evidence="3">The sequence shown here is derived from an EMBL/GenBank/DDBJ whole genome shotgun (WGS) entry which is preliminary data.</text>
</comment>
<keyword evidence="1" id="KW-0472">Membrane</keyword>
<evidence type="ECO:0000256" key="1">
    <source>
        <dbReference type="SAM" id="Phobius"/>
    </source>
</evidence>